<dbReference type="EMBL" id="JANSLM010000008">
    <property type="protein sequence ID" value="MDT8840155.1"/>
    <property type="molecule type" value="Genomic_DNA"/>
</dbReference>
<dbReference type="PROSITE" id="PS51257">
    <property type="entry name" value="PROKAR_LIPOPROTEIN"/>
    <property type="match status" value="1"/>
</dbReference>
<evidence type="ECO:0000313" key="1">
    <source>
        <dbReference type="EMBL" id="MDT8840155.1"/>
    </source>
</evidence>
<evidence type="ECO:0008006" key="3">
    <source>
        <dbReference type="Google" id="ProtNLM"/>
    </source>
</evidence>
<protein>
    <recommendedName>
        <fullName evidence="3">Copper resistance protein</fullName>
    </recommendedName>
</protein>
<accession>A0AAP5QCW2</accession>
<dbReference type="RefSeq" id="WP_315697034.1">
    <property type="nucleotide sequence ID" value="NZ_JANSLM010000008.1"/>
</dbReference>
<evidence type="ECO:0000313" key="2">
    <source>
        <dbReference type="Proteomes" id="UP001246473"/>
    </source>
</evidence>
<dbReference type="Proteomes" id="UP001246473">
    <property type="component" value="Unassembled WGS sequence"/>
</dbReference>
<proteinExistence type="predicted"/>
<reference evidence="1" key="1">
    <citation type="submission" date="2022-08" db="EMBL/GenBank/DDBJ databases">
        <authorList>
            <person name="Kim S.-J."/>
        </authorList>
    </citation>
    <scope>NUCLEOTIDE SEQUENCE</scope>
    <source>
        <strain evidence="1">KJ</strain>
    </source>
</reference>
<gene>
    <name evidence="1" type="ORF">ParKJ_22275</name>
</gene>
<organism evidence="1 2">
    <name type="scientific">Paraburkholderia fungorum</name>
    <dbReference type="NCBI Taxonomy" id="134537"/>
    <lineage>
        <taxon>Bacteria</taxon>
        <taxon>Pseudomonadati</taxon>
        <taxon>Pseudomonadota</taxon>
        <taxon>Betaproteobacteria</taxon>
        <taxon>Burkholderiales</taxon>
        <taxon>Burkholderiaceae</taxon>
        <taxon>Paraburkholderia</taxon>
    </lineage>
</organism>
<sequence length="129" mass="14041">MRRDTKRTLSAVALLVVLFFSQLWVAAYACATALHSTPANPVVMVVVPDAHGDMRDQHTAAVCQAHCDNSAQPGHAARPKPAPLVLIPLIWGASTIPELAMQPRLPTRPQPILLSTPPPPRILFQVFRN</sequence>
<comment type="caution">
    <text evidence="1">The sequence shown here is derived from an EMBL/GenBank/DDBJ whole genome shotgun (WGS) entry which is preliminary data.</text>
</comment>
<dbReference type="AlphaFoldDB" id="A0AAP5QCW2"/>
<name>A0AAP5QCW2_9BURK</name>